<dbReference type="GO" id="GO:0005886">
    <property type="term" value="C:plasma membrane"/>
    <property type="evidence" value="ECO:0007669"/>
    <property type="project" value="TreeGrafter"/>
</dbReference>
<feature type="transmembrane region" description="Helical" evidence="1">
    <location>
        <begin position="352"/>
        <end position="374"/>
    </location>
</feature>
<dbReference type="EMBL" id="CP027860">
    <property type="protein sequence ID" value="AVP98436.1"/>
    <property type="molecule type" value="Genomic_DNA"/>
</dbReference>
<keyword evidence="1" id="KW-0812">Transmembrane</keyword>
<proteinExistence type="predicted"/>
<protein>
    <submittedName>
        <fullName evidence="2">Cell envelope integrity protein CreD</fullName>
    </submittedName>
</protein>
<dbReference type="PANTHER" id="PTHR30092:SF0">
    <property type="entry name" value="INNER MEMBRANE PROTEIN CRED"/>
    <property type="match status" value="1"/>
</dbReference>
<dbReference type="Proteomes" id="UP000241074">
    <property type="component" value="Chromosome"/>
</dbReference>
<dbReference type="RefSeq" id="WP_106892357.1">
    <property type="nucleotide sequence ID" value="NZ_CP027860.1"/>
</dbReference>
<feature type="transmembrane region" description="Helical" evidence="1">
    <location>
        <begin position="302"/>
        <end position="319"/>
    </location>
</feature>
<dbReference type="PIRSF" id="PIRSF004548">
    <property type="entry name" value="CreD"/>
    <property type="match status" value="1"/>
</dbReference>
<reference evidence="2 3" key="1">
    <citation type="submission" date="2018-03" db="EMBL/GenBank/DDBJ databases">
        <title>Ahniella affigens gen. nov., sp. nov., a gammaproteobacterium isolated from sandy soil near a stream.</title>
        <authorList>
            <person name="Ko Y."/>
            <person name="Kim J.-H."/>
        </authorList>
    </citation>
    <scope>NUCLEOTIDE SEQUENCE [LARGE SCALE GENOMIC DNA]</scope>
    <source>
        <strain evidence="2 3">D13</strain>
    </source>
</reference>
<keyword evidence="1" id="KW-0472">Membrane</keyword>
<dbReference type="KEGG" id="xba:C7S18_15120"/>
<reference evidence="2 3" key="2">
    <citation type="submission" date="2018-03" db="EMBL/GenBank/DDBJ databases">
        <authorList>
            <person name="Keele B.F."/>
        </authorList>
    </citation>
    <scope>NUCLEOTIDE SEQUENCE [LARGE SCALE GENOMIC DNA]</scope>
    <source>
        <strain evidence="2 3">D13</strain>
    </source>
</reference>
<dbReference type="Pfam" id="PF06123">
    <property type="entry name" value="CreD"/>
    <property type="match status" value="1"/>
</dbReference>
<dbReference type="OrthoDB" id="9791851at2"/>
<dbReference type="PANTHER" id="PTHR30092">
    <property type="entry name" value="INNER MEMBRANE PROTEIN CRED"/>
    <property type="match status" value="1"/>
</dbReference>
<keyword evidence="3" id="KW-1185">Reference proteome</keyword>
<feature type="transmembrane region" description="Helical" evidence="1">
    <location>
        <begin position="325"/>
        <end position="345"/>
    </location>
</feature>
<dbReference type="InterPro" id="IPR010364">
    <property type="entry name" value="Uncharacterised_IM_CreD"/>
</dbReference>
<organism evidence="2 3">
    <name type="scientific">Ahniella affigens</name>
    <dbReference type="NCBI Taxonomy" id="2021234"/>
    <lineage>
        <taxon>Bacteria</taxon>
        <taxon>Pseudomonadati</taxon>
        <taxon>Pseudomonadota</taxon>
        <taxon>Gammaproteobacteria</taxon>
        <taxon>Lysobacterales</taxon>
        <taxon>Rhodanobacteraceae</taxon>
        <taxon>Ahniella</taxon>
    </lineage>
</organism>
<evidence type="ECO:0000313" key="3">
    <source>
        <dbReference type="Proteomes" id="UP000241074"/>
    </source>
</evidence>
<evidence type="ECO:0000313" key="2">
    <source>
        <dbReference type="EMBL" id="AVP98436.1"/>
    </source>
</evidence>
<feature type="transmembrane region" description="Helical" evidence="1">
    <location>
        <begin position="380"/>
        <end position="398"/>
    </location>
</feature>
<gene>
    <name evidence="2" type="ORF">C7S18_15120</name>
</gene>
<accession>A0A2P1PUA5</accession>
<evidence type="ECO:0000256" key="1">
    <source>
        <dbReference type="SAM" id="Phobius"/>
    </source>
</evidence>
<dbReference type="NCBIfam" id="NF008712">
    <property type="entry name" value="PRK11715.1-1"/>
    <property type="match status" value="1"/>
</dbReference>
<dbReference type="AlphaFoldDB" id="A0A2P1PUA5"/>
<sequence length="446" mass="49926">MSVQQILASPTLKLFGIGALILVLLIPLLMIDGLRRERENRRDQVEAEIGNSVGGAQTVYPPLLRVPYVLPVLDQEGRQIGQNEVWWVFAPKSADTQSTLTMEERHRGIYTVPVYVAQHQTTGQFQFELDQLSRILGRPVLERAELVLPIASARAIRQIEVKWNRQTLAMQPGADQVSGMSYFSTRIPDFSFEQQASYQIELGISGARTVMYAPIAGDTSVKLKAPWPHPSFRGGFLPTTRTLDETEFDADWQVLSFNREIPAYWQADNNLEAAVQGNLFGVDLVQPVDVYFLNHRSAKYDFLFLVLTFAAFFLFEVIGGQRMHVIQYLLVGAALVVFYLVLLACSEHMSFAASYLFAALAMGGMISTYTIAVLRSARRALVIAIWLAVLYSALYVMINLEDFALLMGALITMLVLAVTMYLTRRIDWYGSNSRNLPPTPTAATPV</sequence>
<feature type="transmembrane region" description="Helical" evidence="1">
    <location>
        <begin position="12"/>
        <end position="31"/>
    </location>
</feature>
<name>A0A2P1PUA5_9GAMM</name>
<keyword evidence="1" id="KW-1133">Transmembrane helix</keyword>
<feature type="transmembrane region" description="Helical" evidence="1">
    <location>
        <begin position="403"/>
        <end position="422"/>
    </location>
</feature>